<evidence type="ECO:0000313" key="2">
    <source>
        <dbReference type="Proteomes" id="UP000024329"/>
    </source>
</evidence>
<name>A0A031J2U0_9SPHN</name>
<dbReference type="RefSeq" id="WP_155986506.1">
    <property type="nucleotide sequence ID" value="NZ_CP017076.1"/>
</dbReference>
<gene>
    <name evidence="1" type="ORF">BV97_05711</name>
</gene>
<dbReference type="OrthoDB" id="7466913at2"/>
<dbReference type="PATRIC" id="fig|158500.4.peg.5785"/>
<dbReference type="AlphaFoldDB" id="A0A031J2U0"/>
<dbReference type="eggNOG" id="ENOG50310Q5">
    <property type="taxonomic scope" value="Bacteria"/>
</dbReference>
<evidence type="ECO:0008006" key="3">
    <source>
        <dbReference type="Google" id="ProtNLM"/>
    </source>
</evidence>
<dbReference type="EMBL" id="JFYZ01000089">
    <property type="protein sequence ID" value="EZP67592.1"/>
    <property type="molecule type" value="Genomic_DNA"/>
</dbReference>
<protein>
    <recommendedName>
        <fullName evidence="3">HEPN domain-containing protein</fullName>
    </recommendedName>
</protein>
<proteinExistence type="predicted"/>
<evidence type="ECO:0000313" key="1">
    <source>
        <dbReference type="EMBL" id="EZP67592.1"/>
    </source>
</evidence>
<sequence>MDSIVPATSSGLGAVAPSPAIITLPGESSELGALWRRYDARPVRLVRTREGRELSFSRFERAHEFHEGMENIARRFDNSMSRFFYSAGIVAQLALSSHLLDVGFPDMWCAKYVGLHVDRSLAYANATGFGYEDAETKRLMEVLSPYWKWNTMSQMQGIEPGDGGFTQVSVAEIITALVEHVAEVTGHTLKPRRRAARSCS</sequence>
<accession>A0A031J2U0</accession>
<dbReference type="Proteomes" id="UP000024329">
    <property type="component" value="Unassembled WGS sequence"/>
</dbReference>
<comment type="caution">
    <text evidence="1">The sequence shown here is derived from an EMBL/GenBank/DDBJ whole genome shotgun (WGS) entry which is preliminary data.</text>
</comment>
<reference evidence="1 2" key="1">
    <citation type="submission" date="2014-03" db="EMBL/GenBank/DDBJ databases">
        <title>Whole genome sequence of Novosphingobium resinovorum KF1.</title>
        <authorList>
            <person name="Gan H.M."/>
            <person name="Gan H.Y."/>
            <person name="Chew T.H."/>
            <person name="Savka M.A."/>
        </authorList>
    </citation>
    <scope>NUCLEOTIDE SEQUENCE [LARGE SCALE GENOMIC DNA]</scope>
    <source>
        <strain evidence="1 2">KF1</strain>
    </source>
</reference>
<organism evidence="1 2">
    <name type="scientific">Novosphingobium resinovorum</name>
    <dbReference type="NCBI Taxonomy" id="158500"/>
    <lineage>
        <taxon>Bacteria</taxon>
        <taxon>Pseudomonadati</taxon>
        <taxon>Pseudomonadota</taxon>
        <taxon>Alphaproteobacteria</taxon>
        <taxon>Sphingomonadales</taxon>
        <taxon>Sphingomonadaceae</taxon>
        <taxon>Novosphingobium</taxon>
    </lineage>
</organism>